<organism evidence="8 9">
    <name type="scientific">Candidatus Fervidibacter sacchari</name>
    <dbReference type="NCBI Taxonomy" id="1448929"/>
    <lineage>
        <taxon>Bacteria</taxon>
        <taxon>Candidatus Fervidibacterota</taxon>
        <taxon>Candidatus Fervidibacter</taxon>
    </lineage>
</organism>
<comment type="domain">
    <text evidence="6">The N-terminal region contains the highly conserved SGGXDS motif, predicted to be a P-loop motif involved in ATP binding.</text>
</comment>
<dbReference type="PANTHER" id="PTHR43033">
    <property type="entry name" value="TRNA(ILE)-LYSIDINE SYNTHASE-RELATED"/>
    <property type="match status" value="1"/>
</dbReference>
<comment type="caution">
    <text evidence="8">The sequence shown here is derived from an EMBL/GenBank/DDBJ whole genome shotgun (WGS) entry which is preliminary data.</text>
</comment>
<evidence type="ECO:0000256" key="2">
    <source>
        <dbReference type="ARBA" id="ARBA00022694"/>
    </source>
</evidence>
<dbReference type="RefSeq" id="WP_259096517.1">
    <property type="nucleotide sequence ID" value="NZ_CP130454.1"/>
</dbReference>
<evidence type="ECO:0000256" key="5">
    <source>
        <dbReference type="ARBA" id="ARBA00048539"/>
    </source>
</evidence>
<comment type="similarity">
    <text evidence="6">Belongs to the tRNA(Ile)-lysidine synthase family.</text>
</comment>
<reference evidence="8 9" key="1">
    <citation type="submission" date="2022-08" db="EMBL/GenBank/DDBJ databases">
        <title>Bacterial and archaeal communities from various locations to study Microbial Dark Matter (Phase II).</title>
        <authorList>
            <person name="Stepanauskas R."/>
        </authorList>
    </citation>
    <scope>NUCLEOTIDE SEQUENCE [LARGE SCALE GENOMIC DNA]</scope>
    <source>
        <strain evidence="8 9">PD1</strain>
    </source>
</reference>
<dbReference type="Pfam" id="PF01171">
    <property type="entry name" value="ATP_bind_3"/>
    <property type="match status" value="1"/>
</dbReference>
<protein>
    <recommendedName>
        <fullName evidence="6">tRNA(Ile)-lysidine synthase</fullName>
        <ecNumber evidence="6">6.3.4.19</ecNumber>
    </recommendedName>
    <alternativeName>
        <fullName evidence="6">tRNA(Ile)-2-lysyl-cytidine synthase</fullName>
    </alternativeName>
    <alternativeName>
        <fullName evidence="6">tRNA(Ile)-lysidine synthetase</fullName>
    </alternativeName>
</protein>
<dbReference type="Gene3D" id="3.40.50.620">
    <property type="entry name" value="HUPs"/>
    <property type="match status" value="1"/>
</dbReference>
<keyword evidence="2 6" id="KW-0819">tRNA processing</keyword>
<keyword evidence="6" id="KW-0963">Cytoplasm</keyword>
<keyword evidence="9" id="KW-1185">Reference proteome</keyword>
<comment type="catalytic activity">
    <reaction evidence="5 6">
        <text>cytidine(34) in tRNA(Ile2) + L-lysine + ATP = lysidine(34) in tRNA(Ile2) + AMP + diphosphate + H(+)</text>
        <dbReference type="Rhea" id="RHEA:43744"/>
        <dbReference type="Rhea" id="RHEA-COMP:10625"/>
        <dbReference type="Rhea" id="RHEA-COMP:10670"/>
        <dbReference type="ChEBI" id="CHEBI:15378"/>
        <dbReference type="ChEBI" id="CHEBI:30616"/>
        <dbReference type="ChEBI" id="CHEBI:32551"/>
        <dbReference type="ChEBI" id="CHEBI:33019"/>
        <dbReference type="ChEBI" id="CHEBI:82748"/>
        <dbReference type="ChEBI" id="CHEBI:83665"/>
        <dbReference type="ChEBI" id="CHEBI:456215"/>
        <dbReference type="EC" id="6.3.4.19"/>
    </reaction>
</comment>
<comment type="function">
    <text evidence="6">Ligates lysine onto the cytidine present at position 34 of the AUA codon-specific tRNA(Ile) that contains the anticodon CAU, in an ATP-dependent manner. Cytidine is converted to lysidine, thus changing the amino acid specificity of the tRNA from methionine to isoleucine.</text>
</comment>
<dbReference type="GO" id="GO:0032267">
    <property type="term" value="F:tRNA(Ile)-lysidine synthase activity"/>
    <property type="evidence" value="ECO:0007669"/>
    <property type="project" value="UniProtKB-EC"/>
</dbReference>
<dbReference type="NCBIfam" id="TIGR02432">
    <property type="entry name" value="lysidine_TilS_N"/>
    <property type="match status" value="1"/>
</dbReference>
<feature type="binding site" evidence="6">
    <location>
        <begin position="49"/>
        <end position="54"/>
    </location>
    <ligand>
        <name>ATP</name>
        <dbReference type="ChEBI" id="CHEBI:30616"/>
    </ligand>
</feature>
<dbReference type="InterPro" id="IPR014729">
    <property type="entry name" value="Rossmann-like_a/b/a_fold"/>
</dbReference>
<evidence type="ECO:0000313" key="9">
    <source>
        <dbReference type="Proteomes" id="UP001204798"/>
    </source>
</evidence>
<evidence type="ECO:0000313" key="8">
    <source>
        <dbReference type="EMBL" id="MCS3919726.1"/>
    </source>
</evidence>
<dbReference type="SUPFAM" id="SSF52402">
    <property type="entry name" value="Adenine nucleotide alpha hydrolases-like"/>
    <property type="match status" value="1"/>
</dbReference>
<keyword evidence="3 6" id="KW-0547">Nucleotide-binding</keyword>
<evidence type="ECO:0000256" key="3">
    <source>
        <dbReference type="ARBA" id="ARBA00022741"/>
    </source>
</evidence>
<evidence type="ECO:0000259" key="7">
    <source>
        <dbReference type="Pfam" id="PF01171"/>
    </source>
</evidence>
<proteinExistence type="inferred from homology"/>
<dbReference type="CDD" id="cd01992">
    <property type="entry name" value="TilS_N"/>
    <property type="match status" value="1"/>
</dbReference>
<evidence type="ECO:0000256" key="6">
    <source>
        <dbReference type="HAMAP-Rule" id="MF_01161"/>
    </source>
</evidence>
<dbReference type="InterPro" id="IPR011063">
    <property type="entry name" value="TilS/TtcA_N"/>
</dbReference>
<sequence length="369" mass="41742">MAIAPSVVAEGLREWEYIAAPEAITHKVKEAIERFQMLEPNETVIVGVSGGPDSLTLLHVLWRLSREFNWQLVVAHFNHGLRGEEADADEEFVKSFCQHLQIQCVAGRADVRALAREQKLSVAQAGRRARYRFFAEVAQKFGSSKVALGHTATDVVETMLLNIFRGTGTDGLQGIPPVAPLTVHGQVQSPNQIWIVRPLILCWREETEAYARVYRLQPRLDRSNLDTKLPRNWIRLELLPLLRQKFGKVDEALRRLSELARDESAFLNQLAEEQLAKIQVHYSNGKVAVNRDALLALPKALQRRVFRCMVEKLLGPLNEVSLEHVDAALKVIERHPSDAAYHLPQQLFMQVTKGIVWLIQLETKSANLP</sequence>
<keyword evidence="4 6" id="KW-0067">ATP-binding</keyword>
<dbReference type="InterPro" id="IPR012094">
    <property type="entry name" value="tRNA_Ile_lys_synt"/>
</dbReference>
<name>A0ABT2EP45_9BACT</name>
<dbReference type="PANTHER" id="PTHR43033:SF1">
    <property type="entry name" value="TRNA(ILE)-LYSIDINE SYNTHASE-RELATED"/>
    <property type="match status" value="1"/>
</dbReference>
<comment type="subcellular location">
    <subcellularLocation>
        <location evidence="6">Cytoplasm</location>
    </subcellularLocation>
</comment>
<evidence type="ECO:0000256" key="4">
    <source>
        <dbReference type="ARBA" id="ARBA00022840"/>
    </source>
</evidence>
<keyword evidence="1 6" id="KW-0436">Ligase</keyword>
<dbReference type="InterPro" id="IPR012795">
    <property type="entry name" value="tRNA_Ile_lys_synt_N"/>
</dbReference>
<dbReference type="EMBL" id="JANUCP010000004">
    <property type="protein sequence ID" value="MCS3919726.1"/>
    <property type="molecule type" value="Genomic_DNA"/>
</dbReference>
<dbReference type="SUPFAM" id="SSF82829">
    <property type="entry name" value="MesJ substrate recognition domain-like"/>
    <property type="match status" value="1"/>
</dbReference>
<gene>
    <name evidence="6" type="primary">tilS</name>
    <name evidence="8" type="ORF">M2350_002143</name>
</gene>
<feature type="domain" description="tRNA(Ile)-lysidine/2-thiocytidine synthase N-terminal" evidence="7">
    <location>
        <begin position="44"/>
        <end position="236"/>
    </location>
</feature>
<evidence type="ECO:0000256" key="1">
    <source>
        <dbReference type="ARBA" id="ARBA00022598"/>
    </source>
</evidence>
<dbReference type="EC" id="6.3.4.19" evidence="6"/>
<accession>A0ABT2EP45</accession>
<dbReference type="Proteomes" id="UP001204798">
    <property type="component" value="Unassembled WGS sequence"/>
</dbReference>
<dbReference type="HAMAP" id="MF_01161">
    <property type="entry name" value="tRNA_Ile_lys_synt"/>
    <property type="match status" value="1"/>
</dbReference>
<dbReference type="Gene3D" id="1.20.59.20">
    <property type="match status" value="1"/>
</dbReference>